<evidence type="ECO:0000256" key="3">
    <source>
        <dbReference type="ARBA" id="ARBA00060902"/>
    </source>
</evidence>
<gene>
    <name evidence="5" type="ORF">EAG_06224</name>
</gene>
<sequence>MTVLAKATVLVVLLVEVTIGAEALQDIPEFLHICQVQQPQYETCVTNSINDLKPYLKVGVPEYHIPSLEPLKLKTISASPSNSLTMHANDINVYGASNFEINKIKMDLTNIVFNVDVALSNIAIDGKYEVDGKILLLPIHGSGPLSGNFSECIGACKIKGERFFDENGVEKIRIIDFRMKISVGKGSIKLDNLFDGEQVLGDVVNSAINNNFQLFMREFSPLLEMALSDAFQDIADKIIQQFSFSQLFPGA</sequence>
<dbReference type="GO" id="GO:0005615">
    <property type="term" value="C:extracellular space"/>
    <property type="evidence" value="ECO:0007669"/>
    <property type="project" value="TreeGrafter"/>
</dbReference>
<dbReference type="SMART" id="SM00700">
    <property type="entry name" value="JHBP"/>
    <property type="match status" value="1"/>
</dbReference>
<dbReference type="Proteomes" id="UP000000311">
    <property type="component" value="Unassembled WGS sequence"/>
</dbReference>
<dbReference type="Gene3D" id="3.15.10.30">
    <property type="entry name" value="Haemolymph juvenile hormone binding protein"/>
    <property type="match status" value="1"/>
</dbReference>
<dbReference type="InterPro" id="IPR038606">
    <property type="entry name" value="To_sf"/>
</dbReference>
<protein>
    <submittedName>
        <fullName evidence="5">Circadian clock-controlled protein</fullName>
    </submittedName>
</protein>
<evidence type="ECO:0000313" key="5">
    <source>
        <dbReference type="EMBL" id="EFN67287.1"/>
    </source>
</evidence>
<dbReference type="PANTHER" id="PTHR11008">
    <property type="entry name" value="PROTEIN TAKEOUT-LIKE PROTEIN"/>
    <property type="match status" value="1"/>
</dbReference>
<dbReference type="AlphaFoldDB" id="E2AH15"/>
<dbReference type="GO" id="GO:0007623">
    <property type="term" value="P:circadian rhythm"/>
    <property type="evidence" value="ECO:0007669"/>
    <property type="project" value="UniProtKB-ARBA"/>
</dbReference>
<accession>E2AH15</accession>
<dbReference type="KEGG" id="cfo:105252313"/>
<feature type="signal peptide" evidence="4">
    <location>
        <begin position="1"/>
        <end position="23"/>
    </location>
</feature>
<comment type="similarity">
    <text evidence="3">Belongs to the TO family.</text>
</comment>
<reference evidence="5 6" key="1">
    <citation type="journal article" date="2010" name="Science">
        <title>Genomic comparison of the ants Camponotus floridanus and Harpegnathos saltator.</title>
        <authorList>
            <person name="Bonasio R."/>
            <person name="Zhang G."/>
            <person name="Ye C."/>
            <person name="Mutti N.S."/>
            <person name="Fang X."/>
            <person name="Qin N."/>
            <person name="Donahue G."/>
            <person name="Yang P."/>
            <person name="Li Q."/>
            <person name="Li C."/>
            <person name="Zhang P."/>
            <person name="Huang Z."/>
            <person name="Berger S.L."/>
            <person name="Reinberg D."/>
            <person name="Wang J."/>
            <person name="Liebig J."/>
        </authorList>
    </citation>
    <scope>NUCLEOTIDE SEQUENCE [LARGE SCALE GENOMIC DNA]</scope>
    <source>
        <strain evidence="6">C129</strain>
    </source>
</reference>
<dbReference type="Pfam" id="PF06585">
    <property type="entry name" value="JHBP"/>
    <property type="match status" value="1"/>
</dbReference>
<dbReference type="FunFam" id="3.15.10.30:FF:000001">
    <property type="entry name" value="Takeout-like protein 1"/>
    <property type="match status" value="1"/>
</dbReference>
<keyword evidence="6" id="KW-1185">Reference proteome</keyword>
<evidence type="ECO:0000313" key="6">
    <source>
        <dbReference type="Proteomes" id="UP000000311"/>
    </source>
</evidence>
<evidence type="ECO:0000256" key="2">
    <source>
        <dbReference type="ARBA" id="ARBA00023108"/>
    </source>
</evidence>
<evidence type="ECO:0000256" key="4">
    <source>
        <dbReference type="SAM" id="SignalP"/>
    </source>
</evidence>
<dbReference type="OrthoDB" id="8185598at2759"/>
<keyword evidence="1 4" id="KW-0732">Signal</keyword>
<dbReference type="OMA" id="MPEYIQV"/>
<feature type="chain" id="PRO_5003156903" evidence="4">
    <location>
        <begin position="24"/>
        <end position="251"/>
    </location>
</feature>
<dbReference type="EMBL" id="GL439444">
    <property type="protein sequence ID" value="EFN67287.1"/>
    <property type="molecule type" value="Genomic_DNA"/>
</dbReference>
<organism evidence="6">
    <name type="scientific">Camponotus floridanus</name>
    <name type="common">Florida carpenter ant</name>
    <dbReference type="NCBI Taxonomy" id="104421"/>
    <lineage>
        <taxon>Eukaryota</taxon>
        <taxon>Metazoa</taxon>
        <taxon>Ecdysozoa</taxon>
        <taxon>Arthropoda</taxon>
        <taxon>Hexapoda</taxon>
        <taxon>Insecta</taxon>
        <taxon>Pterygota</taxon>
        <taxon>Neoptera</taxon>
        <taxon>Endopterygota</taxon>
        <taxon>Hymenoptera</taxon>
        <taxon>Apocrita</taxon>
        <taxon>Aculeata</taxon>
        <taxon>Formicoidea</taxon>
        <taxon>Formicidae</taxon>
        <taxon>Formicinae</taxon>
        <taxon>Camponotus</taxon>
    </lineage>
</organism>
<dbReference type="FunCoup" id="E2AH15">
    <property type="interactions" value="33"/>
</dbReference>
<keyword evidence="2" id="KW-0090">Biological rhythms</keyword>
<dbReference type="PANTHER" id="PTHR11008:SF14">
    <property type="entry name" value="CIRCADIAN CLOCK-CONTROLLED PROTEIN-LIKE PROTEIN"/>
    <property type="match status" value="1"/>
</dbReference>
<dbReference type="InterPro" id="IPR010562">
    <property type="entry name" value="Haemolymph_juvenile_hormone-bd"/>
</dbReference>
<name>E2AH15_CAMFO</name>
<dbReference type="InParanoid" id="E2AH15"/>
<proteinExistence type="inferred from homology"/>
<evidence type="ECO:0000256" key="1">
    <source>
        <dbReference type="ARBA" id="ARBA00022729"/>
    </source>
</evidence>